<evidence type="ECO:0000313" key="2">
    <source>
        <dbReference type="Proteomes" id="UP001056426"/>
    </source>
</evidence>
<gene>
    <name evidence="1" type="ORF">M9189_08180</name>
</gene>
<dbReference type="KEGG" id="alkq:M9189_08180"/>
<dbReference type="AlphaFoldDB" id="A0A9J6ZM85"/>
<proteinExistence type="predicted"/>
<dbReference type="EMBL" id="CP098400">
    <property type="protein sequence ID" value="URW78833.1"/>
    <property type="molecule type" value="Genomic_DNA"/>
</dbReference>
<reference evidence="1" key="2">
    <citation type="submission" date="2022-06" db="EMBL/GenBank/DDBJ databases">
        <title>Xiashengella guii gen. nov. sp. nov., a bacterium isolated form anaerobic digestion tank.</title>
        <authorList>
            <person name="Huang H."/>
        </authorList>
    </citation>
    <scope>NUCLEOTIDE SEQUENCE</scope>
    <source>
        <strain evidence="1">Ai-910</strain>
    </source>
</reference>
<dbReference type="RefSeq" id="WP_250722256.1">
    <property type="nucleotide sequence ID" value="NZ_CP098400.1"/>
</dbReference>
<keyword evidence="2" id="KW-1185">Reference proteome</keyword>
<evidence type="ECO:0000313" key="1">
    <source>
        <dbReference type="EMBL" id="URW78833.1"/>
    </source>
</evidence>
<dbReference type="Proteomes" id="UP001056426">
    <property type="component" value="Chromosome"/>
</dbReference>
<reference evidence="1" key="1">
    <citation type="submission" date="2022-05" db="EMBL/GenBank/DDBJ databases">
        <authorList>
            <person name="Sun X."/>
        </authorList>
    </citation>
    <scope>NUCLEOTIDE SEQUENCE</scope>
    <source>
        <strain evidence="1">Ai-910</strain>
    </source>
</reference>
<accession>A0A9J6ZM85</accession>
<sequence>MNQLKLVSPDRMLDVDNRLHITNDVNHAMVEFGFIVKGNFLKWLILGSDGTEKGINRLFIEICAALARHGKMPDDLRLQLNKNIEKYLYDLPIRRRLALAFILFNSEDFRRSIAEINEHLDLSPGELKTLLGKHIEREIYVGGSYDLEIKIRDYLASEIVKFASEFSFISGCIKRERVMELLDIYSRSSLAMLGFDE</sequence>
<name>A0A9J6ZM85_9BACT</name>
<protein>
    <submittedName>
        <fullName evidence="1">Uncharacterized protein</fullName>
    </submittedName>
</protein>
<organism evidence="1 2">
    <name type="scientific">Xiashengella succiniciproducens</name>
    <dbReference type="NCBI Taxonomy" id="2949635"/>
    <lineage>
        <taxon>Bacteria</taxon>
        <taxon>Pseudomonadati</taxon>
        <taxon>Bacteroidota</taxon>
        <taxon>Bacteroidia</taxon>
        <taxon>Marinilabiliales</taxon>
        <taxon>Marinilabiliaceae</taxon>
        <taxon>Xiashengella</taxon>
    </lineage>
</organism>